<evidence type="ECO:0000313" key="3">
    <source>
        <dbReference type="Proteomes" id="UP001595945"/>
    </source>
</evidence>
<dbReference type="RefSeq" id="WP_254270433.1">
    <property type="nucleotide sequence ID" value="NZ_CP100401.1"/>
</dbReference>
<name>A0ABD5PZA3_9EURY</name>
<reference evidence="2 3" key="1">
    <citation type="journal article" date="2019" name="Int. J. Syst. Evol. Microbiol.">
        <title>The Global Catalogue of Microorganisms (GCM) 10K type strain sequencing project: providing services to taxonomists for standard genome sequencing and annotation.</title>
        <authorList>
            <consortium name="The Broad Institute Genomics Platform"/>
            <consortium name="The Broad Institute Genome Sequencing Center for Infectious Disease"/>
            <person name="Wu L."/>
            <person name="Ma J."/>
        </authorList>
    </citation>
    <scope>NUCLEOTIDE SEQUENCE [LARGE SCALE GENOMIC DNA]</scope>
    <source>
        <strain evidence="2 3">XZYJ18</strain>
    </source>
</reference>
<dbReference type="EMBL" id="JBHSHT010000001">
    <property type="protein sequence ID" value="MFC4823852.1"/>
    <property type="molecule type" value="Genomic_DNA"/>
</dbReference>
<protein>
    <recommendedName>
        <fullName evidence="4">Tat (Twin-arginine translocation) pathway signal sequence</fullName>
    </recommendedName>
</protein>
<evidence type="ECO:0000256" key="1">
    <source>
        <dbReference type="SAM" id="MobiDB-lite"/>
    </source>
</evidence>
<dbReference type="AlphaFoldDB" id="A0ABD5PZA3"/>
<evidence type="ECO:0008006" key="4">
    <source>
        <dbReference type="Google" id="ProtNLM"/>
    </source>
</evidence>
<accession>A0ABD5PZA3</accession>
<sequence>MKPNDTTIDRRSLLKRVAVAGATTGLAAGSAAAADAERPGRPARRDESEQLLESYGGDLLTLLSEEGVLDAPDVTELPTDRPASPHAPLRGESGTAFVEADVQPDKLVAVTEVARGTLTISVEPGTGESYALLDDGDSVTVFNPEVGTLDAEDTATTQSCSQYACPPEADGSCYASSAITYEGDRVATQASCCSYYQCTDP</sequence>
<feature type="compositionally biased region" description="Basic and acidic residues" evidence="1">
    <location>
        <begin position="35"/>
        <end position="48"/>
    </location>
</feature>
<dbReference type="InterPro" id="IPR006311">
    <property type="entry name" value="TAT_signal"/>
</dbReference>
<organism evidence="2 3">
    <name type="scientific">Halorussus aquaticus</name>
    <dbReference type="NCBI Taxonomy" id="2953748"/>
    <lineage>
        <taxon>Archaea</taxon>
        <taxon>Methanobacteriati</taxon>
        <taxon>Methanobacteriota</taxon>
        <taxon>Stenosarchaea group</taxon>
        <taxon>Halobacteria</taxon>
        <taxon>Halobacteriales</taxon>
        <taxon>Haladaptataceae</taxon>
        <taxon>Halorussus</taxon>
    </lineage>
</organism>
<evidence type="ECO:0000313" key="2">
    <source>
        <dbReference type="EMBL" id="MFC4823852.1"/>
    </source>
</evidence>
<dbReference type="GeneID" id="73047112"/>
<feature type="region of interest" description="Disordered" evidence="1">
    <location>
        <begin position="26"/>
        <end position="51"/>
    </location>
</feature>
<dbReference type="PROSITE" id="PS51318">
    <property type="entry name" value="TAT"/>
    <property type="match status" value="1"/>
</dbReference>
<proteinExistence type="predicted"/>
<gene>
    <name evidence="2" type="ORF">ACFO9K_06220</name>
</gene>
<keyword evidence="3" id="KW-1185">Reference proteome</keyword>
<dbReference type="Proteomes" id="UP001595945">
    <property type="component" value="Unassembled WGS sequence"/>
</dbReference>
<comment type="caution">
    <text evidence="2">The sequence shown here is derived from an EMBL/GenBank/DDBJ whole genome shotgun (WGS) entry which is preliminary data.</text>
</comment>